<dbReference type="Proteomes" id="UP000263993">
    <property type="component" value="Unassembled WGS sequence"/>
</dbReference>
<reference evidence="3" key="1">
    <citation type="submission" date="2018-08" db="EMBL/GenBank/DDBJ databases">
        <authorList>
            <person name="Kim S.-J."/>
            <person name="Jung G.-Y."/>
        </authorList>
    </citation>
    <scope>NUCLEOTIDE SEQUENCE [LARGE SCALE GENOMIC DNA]</scope>
    <source>
        <strain evidence="3">GY_H</strain>
    </source>
</reference>
<protein>
    <submittedName>
        <fullName evidence="2">Uncharacterized protein</fullName>
    </submittedName>
</protein>
<evidence type="ECO:0000313" key="3">
    <source>
        <dbReference type="Proteomes" id="UP000263993"/>
    </source>
</evidence>
<proteinExistence type="predicted"/>
<organism evidence="2 3">
    <name type="scientific">Undibacter mobilis</name>
    <dbReference type="NCBI Taxonomy" id="2292256"/>
    <lineage>
        <taxon>Bacteria</taxon>
        <taxon>Pseudomonadati</taxon>
        <taxon>Pseudomonadota</taxon>
        <taxon>Alphaproteobacteria</taxon>
        <taxon>Hyphomicrobiales</taxon>
        <taxon>Nitrobacteraceae</taxon>
        <taxon>Undibacter</taxon>
    </lineage>
</organism>
<feature type="chain" id="PRO_5017018822" evidence="1">
    <location>
        <begin position="21"/>
        <end position="106"/>
    </location>
</feature>
<dbReference type="AlphaFoldDB" id="A0A371B325"/>
<comment type="caution">
    <text evidence="2">The sequence shown here is derived from an EMBL/GenBank/DDBJ whole genome shotgun (WGS) entry which is preliminary data.</text>
</comment>
<keyword evidence="3" id="KW-1185">Reference proteome</keyword>
<sequence>MAAAYVVALQLILLPLTVAASNAPSAPLCSQLSDPAKSAPLKSDTGCACAAGCGVQCCAPGYPVPSSAAVSLQRGQGDVLAPAQVFLAFTLGQERGPHNPRAPPAA</sequence>
<dbReference type="EMBL" id="QRGO01000002">
    <property type="protein sequence ID" value="RDV01932.1"/>
    <property type="molecule type" value="Genomic_DNA"/>
</dbReference>
<name>A0A371B325_9BRAD</name>
<gene>
    <name evidence="2" type="ORF">DXH78_15080</name>
</gene>
<keyword evidence="1" id="KW-0732">Signal</keyword>
<evidence type="ECO:0000256" key="1">
    <source>
        <dbReference type="SAM" id="SignalP"/>
    </source>
</evidence>
<feature type="signal peptide" evidence="1">
    <location>
        <begin position="1"/>
        <end position="20"/>
    </location>
</feature>
<evidence type="ECO:0000313" key="2">
    <source>
        <dbReference type="EMBL" id="RDV01932.1"/>
    </source>
</evidence>
<accession>A0A371B325</accession>